<reference evidence="7" key="2">
    <citation type="journal article" date="2007" name="Science">
        <title>Genome sequence of Aedes aegypti, a major arbovirus vector.</title>
        <authorList>
            <person name="Nene V."/>
            <person name="Wortman J.R."/>
            <person name="Lawson D."/>
            <person name="Haas B."/>
            <person name="Kodira C."/>
            <person name="Tu Z.J."/>
            <person name="Loftus B."/>
            <person name="Xi Z."/>
            <person name="Megy K."/>
            <person name="Grabherr M."/>
            <person name="Ren Q."/>
            <person name="Zdobnov E.M."/>
            <person name="Lobo N.F."/>
            <person name="Campbell K.S."/>
            <person name="Brown S.E."/>
            <person name="Bonaldo M.F."/>
            <person name="Zhu J."/>
            <person name="Sinkins S.P."/>
            <person name="Hogenkamp D.G."/>
            <person name="Amedeo P."/>
            <person name="Arensburger P."/>
            <person name="Atkinson P.W."/>
            <person name="Bidwell S."/>
            <person name="Biedler J."/>
            <person name="Birney E."/>
            <person name="Bruggner R.V."/>
            <person name="Costas J."/>
            <person name="Coy M.R."/>
            <person name="Crabtree J."/>
            <person name="Crawford M."/>
            <person name="Debruyn B."/>
            <person name="Decaprio D."/>
            <person name="Eiglmeier K."/>
            <person name="Eisenstadt E."/>
            <person name="El-Dorry H."/>
            <person name="Gelbart W.M."/>
            <person name="Gomes S.L."/>
            <person name="Hammond M."/>
            <person name="Hannick L.I."/>
            <person name="Hogan J.R."/>
            <person name="Holmes M.H."/>
            <person name="Jaffe D."/>
            <person name="Johnston J.S."/>
            <person name="Kennedy R.C."/>
            <person name="Koo H."/>
            <person name="Kravitz S."/>
            <person name="Kriventseva E.V."/>
            <person name="Kulp D."/>
            <person name="Labutti K."/>
            <person name="Lee E."/>
            <person name="Li S."/>
            <person name="Lovin D.D."/>
            <person name="Mao C."/>
            <person name="Mauceli E."/>
            <person name="Menck C.F."/>
            <person name="Miller J.R."/>
            <person name="Montgomery P."/>
            <person name="Mori A."/>
            <person name="Nascimento A.L."/>
            <person name="Naveira H.F."/>
            <person name="Nusbaum C."/>
            <person name="O'leary S."/>
            <person name="Orvis J."/>
            <person name="Pertea M."/>
            <person name="Quesneville H."/>
            <person name="Reidenbach K.R."/>
            <person name="Rogers Y.H."/>
            <person name="Roth C.W."/>
            <person name="Schneider J.R."/>
            <person name="Schatz M."/>
            <person name="Shumway M."/>
            <person name="Stanke M."/>
            <person name="Stinson E.O."/>
            <person name="Tubio J.M."/>
            <person name="Vanzee J.P."/>
            <person name="Verjovski-Almeida S."/>
            <person name="Werner D."/>
            <person name="White O."/>
            <person name="Wyder S."/>
            <person name="Zeng Q."/>
            <person name="Zhao Q."/>
            <person name="Zhao Y."/>
            <person name="Hill C.A."/>
            <person name="Raikhel A.S."/>
            <person name="Soares M.B."/>
            <person name="Knudson D.L."/>
            <person name="Lee N.H."/>
            <person name="Galagan J."/>
            <person name="Salzberg S.L."/>
            <person name="Paulsen I.T."/>
            <person name="Dimopoulos G."/>
            <person name="Collins F.H."/>
            <person name="Birren B."/>
            <person name="Fraser-Liggett C.M."/>
            <person name="Severson D.W."/>
        </authorList>
    </citation>
    <scope>NUCLEOTIDE SEQUENCE [LARGE SCALE GENOMIC DNA]</scope>
    <source>
        <strain evidence="7">Liverpool</strain>
    </source>
</reference>
<keyword evidence="1 5" id="KW-0853">WD repeat</keyword>
<proteinExistence type="inferred from homology"/>
<feature type="repeat" description="WD" evidence="5">
    <location>
        <begin position="402"/>
        <end position="430"/>
    </location>
</feature>
<dbReference type="InterPro" id="IPR019775">
    <property type="entry name" value="WD40_repeat_CS"/>
</dbReference>
<reference evidence="7" key="3">
    <citation type="submission" date="2012-09" db="EMBL/GenBank/DDBJ databases">
        <authorList>
            <consortium name="VectorBase"/>
        </authorList>
    </citation>
    <scope>NUCLEOTIDE SEQUENCE</scope>
    <source>
        <strain evidence="7">Liverpool</strain>
    </source>
</reference>
<keyword evidence="2" id="KW-0677">Repeat</keyword>
<dbReference type="InterPro" id="IPR001680">
    <property type="entry name" value="WD40_rpt"/>
</dbReference>
<dbReference type="KEGG" id="aag:5570212"/>
<evidence type="ECO:0000256" key="2">
    <source>
        <dbReference type="ARBA" id="ARBA00022737"/>
    </source>
</evidence>
<dbReference type="AlphaFoldDB" id="A0A1S4FIU3"/>
<dbReference type="PROSITE" id="PS50082">
    <property type="entry name" value="WD_REPEATS_2"/>
    <property type="match status" value="1"/>
</dbReference>
<dbReference type="Pfam" id="PF00400">
    <property type="entry name" value="WD40"/>
    <property type="match status" value="2"/>
</dbReference>
<evidence type="ECO:0000256" key="5">
    <source>
        <dbReference type="PROSITE-ProRule" id="PRU00221"/>
    </source>
</evidence>
<dbReference type="EMBL" id="CH477489">
    <property type="protein sequence ID" value="EAT40066.1"/>
    <property type="molecule type" value="Genomic_DNA"/>
</dbReference>
<gene>
    <name evidence="7" type="ORF">AaeL_AAEL008174</name>
</gene>
<dbReference type="OMA" id="IRTWILP"/>
<dbReference type="PANTHER" id="PTHR13211:SF0">
    <property type="entry name" value="TELOMERASE CAJAL BODY PROTEIN 1"/>
    <property type="match status" value="1"/>
</dbReference>
<dbReference type="InterPro" id="IPR015943">
    <property type="entry name" value="WD40/YVTN_repeat-like_dom_sf"/>
</dbReference>
<dbReference type="PANTHER" id="PTHR13211">
    <property type="entry name" value="TELOMERASE CAJAL BODY PROTEIN 1"/>
    <property type="match status" value="1"/>
</dbReference>
<dbReference type="GO" id="GO:0003723">
    <property type="term" value="F:RNA binding"/>
    <property type="evidence" value="ECO:0007669"/>
    <property type="project" value="TreeGrafter"/>
</dbReference>
<accession>A0A1S4FIU3</accession>
<evidence type="ECO:0000256" key="1">
    <source>
        <dbReference type="ARBA" id="ARBA00022574"/>
    </source>
</evidence>
<evidence type="ECO:0000313" key="8">
    <source>
        <dbReference type="Proteomes" id="UP000682892"/>
    </source>
</evidence>
<name>A0A1S4FIU3_AEDAE</name>
<dbReference type="OrthoDB" id="239865at2759"/>
<dbReference type="InterPro" id="IPR051150">
    <property type="entry name" value="SWT21/TCAB1_mRNA_Telomere"/>
</dbReference>
<dbReference type="HOGENOM" id="CLU_022731_1_2_1"/>
<comment type="similarity">
    <text evidence="3">Belongs to the TCAB1 family.</text>
</comment>
<evidence type="ECO:0000313" key="7">
    <source>
        <dbReference type="EMBL" id="EAT40066.1"/>
    </source>
</evidence>
<dbReference type="SUPFAM" id="SSF50978">
    <property type="entry name" value="WD40 repeat-like"/>
    <property type="match status" value="1"/>
</dbReference>
<evidence type="ECO:0000256" key="4">
    <source>
        <dbReference type="ARBA" id="ARBA00041558"/>
    </source>
</evidence>
<sequence length="511" mass="57166">MSSDTGDAGVEKLHSEDALDNPSDQQTEDELIVKSNAQVEPMAMEEQLDQDTIEDKLLNEIPVDVGTDSEALTLDEDALLEETKDDKPCETQDTIQSNGVLEPAKDPPMKECVESTEPTLNGYEQDYFQSLSVHEIGRCSWDKATKQNYVRGCLWSPDGSCVLTTANNDGMHVFELPADMYEAQEVSPQRPVNLLDAAVHVRETTLVYDYKWYPGMHSSMPETSVWIASRQHEPIQMWDAYTGKLRCSYKGYNAVDEVEAALSLTWSVDGGFIYGGYKKSIKTFDVKAPGREISSFPTKVTASCMTICAPLPNLLIFGSWSRTITALSTNSQQTIAVGNNSRECSHNAGVTWLKFIPRTNLFASGGRKDNKLILWDIRNLQKPFHVLERKCDTNQRMYFDASPFGEWIATGNTDGVVRIWNLREIDAVGRSYRKYDFPLHRDCCNGVSFHPTRPIVATTSGQFHPTTNGADYSVSSSIVDDDDEQTADKPTRDSPENSLTLWWIGKAISEE</sequence>
<reference evidence="7" key="1">
    <citation type="submission" date="2005-10" db="EMBL/GenBank/DDBJ databases">
        <authorList>
            <person name="Loftus B.J."/>
            <person name="Nene V.M."/>
            <person name="Hannick L.I."/>
            <person name="Bidwell S."/>
            <person name="Haas B."/>
            <person name="Amedeo P."/>
            <person name="Orvis J."/>
            <person name="Wortman J.R."/>
            <person name="White O.R."/>
            <person name="Salzberg S."/>
            <person name="Shumway M."/>
            <person name="Koo H."/>
            <person name="Zhao Y."/>
            <person name="Holmes M."/>
            <person name="Miller J."/>
            <person name="Schatz M."/>
            <person name="Pop M."/>
            <person name="Pai G."/>
            <person name="Utterback T."/>
            <person name="Rogers Y.-H."/>
            <person name="Kravitz S."/>
            <person name="Fraser C.M."/>
        </authorList>
    </citation>
    <scope>NUCLEOTIDE SEQUENCE</scope>
    <source>
        <strain evidence="7">Liverpool</strain>
    </source>
</reference>
<dbReference type="SMART" id="SM00320">
    <property type="entry name" value="WD40"/>
    <property type="match status" value="4"/>
</dbReference>
<dbReference type="PROSITE" id="PS00678">
    <property type="entry name" value="WD_REPEATS_1"/>
    <property type="match status" value="1"/>
</dbReference>
<feature type="region of interest" description="Disordered" evidence="6">
    <location>
        <begin position="474"/>
        <end position="496"/>
    </location>
</feature>
<dbReference type="CTD" id="33865"/>
<evidence type="ECO:0000256" key="3">
    <source>
        <dbReference type="ARBA" id="ARBA00038279"/>
    </source>
</evidence>
<feature type="compositionally biased region" description="Basic and acidic residues" evidence="6">
    <location>
        <begin position="486"/>
        <end position="495"/>
    </location>
</feature>
<dbReference type="InterPro" id="IPR036322">
    <property type="entry name" value="WD40_repeat_dom_sf"/>
</dbReference>
<dbReference type="Proteomes" id="UP000682892">
    <property type="component" value="Chromosome 3"/>
</dbReference>
<dbReference type="GO" id="GO:0030576">
    <property type="term" value="P:Cajal body organization"/>
    <property type="evidence" value="ECO:0007669"/>
    <property type="project" value="TreeGrafter"/>
</dbReference>
<organism evidence="7 8">
    <name type="scientific">Aedes aegypti</name>
    <name type="common">Yellowfever mosquito</name>
    <name type="synonym">Culex aegypti</name>
    <dbReference type="NCBI Taxonomy" id="7159"/>
    <lineage>
        <taxon>Eukaryota</taxon>
        <taxon>Metazoa</taxon>
        <taxon>Ecdysozoa</taxon>
        <taxon>Arthropoda</taxon>
        <taxon>Hexapoda</taxon>
        <taxon>Insecta</taxon>
        <taxon>Pterygota</taxon>
        <taxon>Neoptera</taxon>
        <taxon>Endopterygota</taxon>
        <taxon>Diptera</taxon>
        <taxon>Nematocera</taxon>
        <taxon>Culicoidea</taxon>
        <taxon>Culicidae</taxon>
        <taxon>Culicinae</taxon>
        <taxon>Aedini</taxon>
        <taxon>Aedes</taxon>
        <taxon>Stegomyia</taxon>
    </lineage>
</organism>
<feature type="region of interest" description="Disordered" evidence="6">
    <location>
        <begin position="1"/>
        <end position="30"/>
    </location>
</feature>
<evidence type="ECO:0000256" key="6">
    <source>
        <dbReference type="SAM" id="MobiDB-lite"/>
    </source>
</evidence>
<protein>
    <recommendedName>
        <fullName evidence="4">WD repeat-containing protein 79</fullName>
    </recommendedName>
</protein>
<dbReference type="GO" id="GO:0015030">
    <property type="term" value="C:Cajal body"/>
    <property type="evidence" value="ECO:0007669"/>
    <property type="project" value="TreeGrafter"/>
</dbReference>
<dbReference type="Gene3D" id="2.130.10.10">
    <property type="entry name" value="YVTN repeat-like/Quinoprotein amine dehydrogenase"/>
    <property type="match status" value="2"/>
</dbReference>